<feature type="transmembrane region" description="Helical" evidence="10">
    <location>
        <begin position="423"/>
        <end position="442"/>
    </location>
</feature>
<comment type="subcellular location">
    <subcellularLocation>
        <location evidence="1 10">Endoplasmic reticulum membrane</location>
        <topology evidence="1 10">Multi-pass membrane protein</topology>
    </subcellularLocation>
</comment>
<keyword evidence="5 10" id="KW-0256">Endoplasmic reticulum</keyword>
<dbReference type="InterPro" id="IPR007594">
    <property type="entry name" value="RFT1"/>
</dbReference>
<evidence type="ECO:0000256" key="2">
    <source>
        <dbReference type="ARBA" id="ARBA00004922"/>
    </source>
</evidence>
<organism evidence="11 12">
    <name type="scientific">Candida metapsilosis</name>
    <dbReference type="NCBI Taxonomy" id="273372"/>
    <lineage>
        <taxon>Eukaryota</taxon>
        <taxon>Fungi</taxon>
        <taxon>Dikarya</taxon>
        <taxon>Ascomycota</taxon>
        <taxon>Saccharomycotina</taxon>
        <taxon>Pichiomycetes</taxon>
        <taxon>Debaryomycetaceae</taxon>
        <taxon>Candida/Lodderomyces clade</taxon>
        <taxon>Candida</taxon>
    </lineage>
</organism>
<keyword evidence="12" id="KW-1185">Reference proteome</keyword>
<dbReference type="GeneID" id="93651221"/>
<feature type="transmembrane region" description="Helical" evidence="10">
    <location>
        <begin position="385"/>
        <end position="411"/>
    </location>
</feature>
<comment type="similarity">
    <text evidence="3 10">Belongs to the RFT1 family.</text>
</comment>
<keyword evidence="6 10" id="KW-1133">Transmembrane helix</keyword>
<dbReference type="PANTHER" id="PTHR13117">
    <property type="entry name" value="ENDOPLASMIC RETICULUM MULTISPAN TRANSMEMBRANE PROTEIN-RELATED"/>
    <property type="match status" value="1"/>
</dbReference>
<evidence type="ECO:0000313" key="11">
    <source>
        <dbReference type="EMBL" id="KAG5420711.1"/>
    </source>
</evidence>
<reference evidence="11 12" key="1">
    <citation type="submission" date="2020-12" db="EMBL/GenBank/DDBJ databases">
        <title>Effect of drift, selection, and recombination on the evolution of hybrid genomes in Candida yeast pathogens.</title>
        <authorList>
            <person name="Mixao V."/>
            <person name="Ksiezopolska E."/>
            <person name="Saus E."/>
            <person name="Boekhout T."/>
            <person name="Gacser A."/>
            <person name="Gabaldon T."/>
        </authorList>
    </citation>
    <scope>NUCLEOTIDE SEQUENCE [LARGE SCALE GENOMIC DNA]</scope>
    <source>
        <strain evidence="11 12">BP57</strain>
    </source>
</reference>
<feature type="transmembrane region" description="Helical" evidence="10">
    <location>
        <begin position="206"/>
        <end position="228"/>
    </location>
</feature>
<evidence type="ECO:0000256" key="4">
    <source>
        <dbReference type="ARBA" id="ARBA00022692"/>
    </source>
</evidence>
<feature type="transmembrane region" description="Helical" evidence="10">
    <location>
        <begin position="477"/>
        <end position="497"/>
    </location>
</feature>
<feature type="transmembrane region" description="Helical" evidence="10">
    <location>
        <begin position="348"/>
        <end position="373"/>
    </location>
</feature>
<dbReference type="RefSeq" id="XP_067549827.1">
    <property type="nucleotide sequence ID" value="XM_067691464.1"/>
</dbReference>
<comment type="pathway">
    <text evidence="2">Protein modification; protein glycosylation.</text>
</comment>
<dbReference type="EMBL" id="JAEOAQ010000002">
    <property type="protein sequence ID" value="KAG5420711.1"/>
    <property type="molecule type" value="Genomic_DNA"/>
</dbReference>
<proteinExistence type="inferred from homology"/>
<dbReference type="AlphaFoldDB" id="A0A8H8DE52"/>
<dbReference type="GO" id="GO:0006488">
    <property type="term" value="P:dolichol-linked oligosaccharide biosynthetic process"/>
    <property type="evidence" value="ECO:0007669"/>
    <property type="project" value="InterPro"/>
</dbReference>
<name>A0A8H8DE52_9ASCO</name>
<dbReference type="Proteomes" id="UP000669133">
    <property type="component" value="Unassembled WGS sequence"/>
</dbReference>
<keyword evidence="4 10" id="KW-0812">Transmembrane</keyword>
<evidence type="ECO:0000256" key="9">
    <source>
        <dbReference type="ARBA" id="ARBA00045912"/>
    </source>
</evidence>
<evidence type="ECO:0000256" key="1">
    <source>
        <dbReference type="ARBA" id="ARBA00004477"/>
    </source>
</evidence>
<dbReference type="GO" id="GO:0034203">
    <property type="term" value="P:glycolipid translocation"/>
    <property type="evidence" value="ECO:0007669"/>
    <property type="project" value="TreeGrafter"/>
</dbReference>
<keyword evidence="10" id="KW-0813">Transport</keyword>
<evidence type="ECO:0000313" key="12">
    <source>
        <dbReference type="Proteomes" id="UP000669133"/>
    </source>
</evidence>
<feature type="transmembrane region" description="Helical" evidence="10">
    <location>
        <begin position="141"/>
        <end position="163"/>
    </location>
</feature>
<gene>
    <name evidence="11" type="ORF">I9W82_002592</name>
</gene>
<protein>
    <recommendedName>
        <fullName evidence="8 10">Man(5)GlcNAc(2)-PP-dolichol translocation protein RFT1</fullName>
    </recommendedName>
</protein>
<dbReference type="Pfam" id="PF04506">
    <property type="entry name" value="Rft-1"/>
    <property type="match status" value="1"/>
</dbReference>
<accession>A0A8H8DE52</accession>
<evidence type="ECO:0000256" key="10">
    <source>
        <dbReference type="RuleBase" id="RU365067"/>
    </source>
</evidence>
<evidence type="ECO:0000256" key="6">
    <source>
        <dbReference type="ARBA" id="ARBA00022989"/>
    </source>
</evidence>
<comment type="function">
    <text evidence="9 10">Intramembrane glycolipid transporter that operates in the biosynthetic pathway of dolichol-linked oligosaccharides, the glycan precursors employed in protein asparagine (N)-glycosylation. The sequential addition of sugars to dolichol pyrophosphate produces dolichol-linked oligosaccharides containing fourteen sugars, including two GlcNAcs, nine mannoses and three glucoses. Once assembled, the oligosaccharide is transferred from the lipid to nascent proteins by oligosaccharyltransferases. The assembly of dolichol-linked oligosaccharides begins on the cytosolic side of the endoplasmic reticulum membrane and finishes in its lumen. RFT1 could mediate the translocation of the cytosolically oriented intermediate DolPP-GlcNAc2Man5, produced by ALG11, into the ER lumen where dolichol-linked oligosaccharides assembly continues. However, the intramembrane lipid transporter activity could not be confirmed in vitro.</text>
</comment>
<feature type="transmembrane region" description="Helical" evidence="10">
    <location>
        <begin position="175"/>
        <end position="194"/>
    </location>
</feature>
<dbReference type="GO" id="GO:0005789">
    <property type="term" value="C:endoplasmic reticulum membrane"/>
    <property type="evidence" value="ECO:0007669"/>
    <property type="project" value="UniProtKB-SubCell"/>
</dbReference>
<keyword evidence="7 10" id="KW-0472">Membrane</keyword>
<evidence type="ECO:0000256" key="7">
    <source>
        <dbReference type="ARBA" id="ARBA00023136"/>
    </source>
</evidence>
<sequence length="552" mass="62754">MKRPKSQSISTDKFDDSEADIVDESAKGISSLILVQVITKLFTFVLNQALIRFVSPDIFGLIFYLEFLQSSTLFISRESVRLAVQRITHDQTKTQTLQKVMNFGFLPLVIAIPVTLLIGYYQGFKSVNFQEYLLLLPFHKFSIGILILSTILELAIEPIYCVYQYELEFGKRSKFEGVALTTKCITTFGAIYLARQYYTGMEFGGSAILSFMVGQLAYSAVLFISYGISFSKFNKRKNTHIRYGIISSNGAPKFDPSVLSILKSLFVQSIFKQVLTEGDKLLISYLCTIEEQGVYAVIVNYGSIIARLLFQPLEESTRLLLAKIVNSTEIPKGESLAQSFTYIKMISLFYFNLCLFIIFAGVTNGSFLLQVMIGTQNKWASSNIFHFFTIYVAYIPFLAFNGVFEAFFTVIVQPNEIQKYSKFMTFITVIVLVVSYILISVLELRLAGLILANIINMAMRIGYCYRSINKYYGTRISLLTCLRYTSGSIACTVVSWVVQYMFVFRSESFVTKTWSELFKSAVFSAILLANLMILERQNIQNSIKRIFKIKDE</sequence>
<comment type="caution">
    <text evidence="11">The sequence shown here is derived from an EMBL/GenBank/DDBJ whole genome shotgun (WGS) entry which is preliminary data.</text>
</comment>
<dbReference type="PANTHER" id="PTHR13117:SF5">
    <property type="entry name" value="PROTEIN RFT1 HOMOLOG"/>
    <property type="match status" value="1"/>
</dbReference>
<evidence type="ECO:0000256" key="8">
    <source>
        <dbReference type="ARBA" id="ARBA00044793"/>
    </source>
</evidence>
<feature type="transmembrane region" description="Helical" evidence="10">
    <location>
        <begin position="448"/>
        <end position="465"/>
    </location>
</feature>
<evidence type="ECO:0000256" key="3">
    <source>
        <dbReference type="ARBA" id="ARBA00010288"/>
    </source>
</evidence>
<feature type="transmembrane region" description="Helical" evidence="10">
    <location>
        <begin position="517"/>
        <end position="534"/>
    </location>
</feature>
<dbReference type="OrthoDB" id="9979195at2759"/>
<evidence type="ECO:0000256" key="5">
    <source>
        <dbReference type="ARBA" id="ARBA00022824"/>
    </source>
</evidence>
<feature type="transmembrane region" description="Helical" evidence="10">
    <location>
        <begin position="100"/>
        <end position="121"/>
    </location>
</feature>